<organism evidence="1 2">
    <name type="scientific">Roseateles toxinivorans</name>
    <dbReference type="NCBI Taxonomy" id="270368"/>
    <lineage>
        <taxon>Bacteria</taxon>
        <taxon>Pseudomonadati</taxon>
        <taxon>Pseudomonadota</taxon>
        <taxon>Betaproteobacteria</taxon>
        <taxon>Burkholderiales</taxon>
        <taxon>Sphaerotilaceae</taxon>
        <taxon>Roseateles</taxon>
    </lineage>
</organism>
<proteinExistence type="predicted"/>
<dbReference type="EMBL" id="SNXS01000014">
    <property type="protein sequence ID" value="TDP61280.1"/>
    <property type="molecule type" value="Genomic_DNA"/>
</dbReference>
<dbReference type="OrthoDB" id="9156632at2"/>
<keyword evidence="2" id="KW-1185">Reference proteome</keyword>
<evidence type="ECO:0000313" key="2">
    <source>
        <dbReference type="Proteomes" id="UP000295361"/>
    </source>
</evidence>
<dbReference type="AlphaFoldDB" id="A0A4R6QFW2"/>
<name>A0A4R6QFW2_9BURK</name>
<sequence length="88" mass="9643">MNQPEHNLVNLGRSIRAMREQRGLRMQDVAELANTTRFKVGSVEAGDPTVGVYFYAKVAAALGGELQLGIAKRPTLDEIGAILEQDFK</sequence>
<accession>A0A4R6QFW2</accession>
<dbReference type="SUPFAM" id="SSF47413">
    <property type="entry name" value="lambda repressor-like DNA-binding domains"/>
    <property type="match status" value="1"/>
</dbReference>
<evidence type="ECO:0000313" key="1">
    <source>
        <dbReference type="EMBL" id="TDP61280.1"/>
    </source>
</evidence>
<protein>
    <submittedName>
        <fullName evidence="1">Helix-turn-helix protein</fullName>
    </submittedName>
</protein>
<dbReference type="Proteomes" id="UP000295361">
    <property type="component" value="Unassembled WGS sequence"/>
</dbReference>
<reference evidence="1 2" key="1">
    <citation type="submission" date="2019-03" db="EMBL/GenBank/DDBJ databases">
        <title>Genomic Encyclopedia of Type Strains, Phase IV (KMG-IV): sequencing the most valuable type-strain genomes for metagenomic binning, comparative biology and taxonomic classification.</title>
        <authorList>
            <person name="Goeker M."/>
        </authorList>
    </citation>
    <scope>NUCLEOTIDE SEQUENCE [LARGE SCALE GENOMIC DNA]</scope>
    <source>
        <strain evidence="1 2">DSM 16998</strain>
    </source>
</reference>
<dbReference type="GO" id="GO:0003677">
    <property type="term" value="F:DNA binding"/>
    <property type="evidence" value="ECO:0007669"/>
    <property type="project" value="InterPro"/>
</dbReference>
<dbReference type="CDD" id="cd00093">
    <property type="entry name" value="HTH_XRE"/>
    <property type="match status" value="1"/>
</dbReference>
<dbReference type="RefSeq" id="WP_133703793.1">
    <property type="nucleotide sequence ID" value="NZ_SNXS01000014.1"/>
</dbReference>
<dbReference type="InParanoid" id="A0A4R6QFW2"/>
<gene>
    <name evidence="1" type="ORF">DES47_11452</name>
</gene>
<dbReference type="Pfam" id="PF13560">
    <property type="entry name" value="HTH_31"/>
    <property type="match status" value="1"/>
</dbReference>
<dbReference type="Gene3D" id="1.10.260.40">
    <property type="entry name" value="lambda repressor-like DNA-binding domains"/>
    <property type="match status" value="1"/>
</dbReference>
<dbReference type="InterPro" id="IPR010982">
    <property type="entry name" value="Lambda_DNA-bd_dom_sf"/>
</dbReference>
<dbReference type="InterPro" id="IPR001387">
    <property type="entry name" value="Cro/C1-type_HTH"/>
</dbReference>
<comment type="caution">
    <text evidence="1">The sequence shown here is derived from an EMBL/GenBank/DDBJ whole genome shotgun (WGS) entry which is preliminary data.</text>
</comment>